<keyword evidence="4 9" id="KW-0812">Transmembrane</keyword>
<evidence type="ECO:0000256" key="9">
    <source>
        <dbReference type="RuleBase" id="RU366001"/>
    </source>
</evidence>
<dbReference type="PANTHER" id="PTHR30406">
    <property type="entry name" value="SULFATE TRANSPORT SYSTEM PERMEASE PROTEIN"/>
    <property type="match status" value="1"/>
</dbReference>
<dbReference type="PANTHER" id="PTHR30406:SF8">
    <property type="entry name" value="SULFATE TRANSPORT SYSTEM PERMEASE PROTEIN CYST"/>
    <property type="match status" value="1"/>
</dbReference>
<dbReference type="SUPFAM" id="SSF161098">
    <property type="entry name" value="MetI-like"/>
    <property type="match status" value="1"/>
</dbReference>
<dbReference type="HOGENOM" id="CLU_016047_14_0_7"/>
<comment type="similarity">
    <text evidence="9">Belongs to the binding-protein-dependent transport system permease family. CysTW subfamily.</text>
</comment>
<dbReference type="STRING" id="1254432.SCE1572_02580"/>
<evidence type="ECO:0000256" key="7">
    <source>
        <dbReference type="ARBA" id="ARBA00023136"/>
    </source>
</evidence>
<comment type="function">
    <text evidence="9">Part of the ABC transporter complex (TC 3.A.1.6.1) involved in sulfate/thiosulfate import.</text>
</comment>
<dbReference type="InterPro" id="IPR000515">
    <property type="entry name" value="MetI-like"/>
</dbReference>
<dbReference type="NCBIfam" id="TIGR02139">
    <property type="entry name" value="permease_CysT"/>
    <property type="match status" value="1"/>
</dbReference>
<proteinExistence type="inferred from homology"/>
<reference evidence="12 13" key="1">
    <citation type="journal article" date="2013" name="Sci. Rep.">
        <title>Extraordinary expansion of a Sorangium cellulosum genome from an alkaline milieu.</title>
        <authorList>
            <person name="Han K."/>
            <person name="Li Z.F."/>
            <person name="Peng R."/>
            <person name="Zhu L.P."/>
            <person name="Zhou T."/>
            <person name="Wang L.G."/>
            <person name="Li S.G."/>
            <person name="Zhang X.B."/>
            <person name="Hu W."/>
            <person name="Wu Z.H."/>
            <person name="Qin N."/>
            <person name="Li Y.Z."/>
        </authorList>
    </citation>
    <scope>NUCLEOTIDE SEQUENCE [LARGE SCALE GENOMIC DNA]</scope>
    <source>
        <strain evidence="12 13">So0157-2</strain>
    </source>
</reference>
<dbReference type="GO" id="GO:0005886">
    <property type="term" value="C:plasma membrane"/>
    <property type="evidence" value="ECO:0007669"/>
    <property type="project" value="UniProtKB-SubCell"/>
</dbReference>
<keyword evidence="6 9" id="KW-0764">Sulfate transport</keyword>
<feature type="domain" description="ABC transmembrane type-1" evidence="11">
    <location>
        <begin position="61"/>
        <end position="264"/>
    </location>
</feature>
<dbReference type="PROSITE" id="PS50928">
    <property type="entry name" value="ABC_TM1"/>
    <property type="match status" value="1"/>
</dbReference>
<name>S4XHL4_SORCE</name>
<feature type="transmembrane region" description="Helical" evidence="9">
    <location>
        <begin position="99"/>
        <end position="121"/>
    </location>
</feature>
<dbReference type="Pfam" id="PF00528">
    <property type="entry name" value="BPD_transp_1"/>
    <property type="match status" value="1"/>
</dbReference>
<dbReference type="Gene3D" id="1.10.3720.10">
    <property type="entry name" value="MetI-like"/>
    <property type="match status" value="1"/>
</dbReference>
<evidence type="ECO:0000256" key="3">
    <source>
        <dbReference type="ARBA" id="ARBA00022448"/>
    </source>
</evidence>
<feature type="transmembrane region" description="Helical" evidence="9">
    <location>
        <begin position="133"/>
        <end position="157"/>
    </location>
</feature>
<dbReference type="FunFam" id="1.10.3720.10:FF:000004">
    <property type="entry name" value="Sulfate transport system permease protein CysT"/>
    <property type="match status" value="1"/>
</dbReference>
<dbReference type="GO" id="GO:0015419">
    <property type="term" value="F:ABC-type sulfate transporter activity"/>
    <property type="evidence" value="ECO:0007669"/>
    <property type="project" value="UniProtKB-UniRule"/>
</dbReference>
<feature type="transmembrane region" description="Helical" evidence="9">
    <location>
        <begin position="12"/>
        <end position="38"/>
    </location>
</feature>
<evidence type="ECO:0000256" key="6">
    <source>
        <dbReference type="ARBA" id="ARBA00023032"/>
    </source>
</evidence>
<dbReference type="EMBL" id="CP003969">
    <property type="protein sequence ID" value="AGP32064.1"/>
    <property type="molecule type" value="Genomic_DNA"/>
</dbReference>
<dbReference type="InterPro" id="IPR005667">
    <property type="entry name" value="Sulph_transpt2"/>
</dbReference>
<dbReference type="Proteomes" id="UP000014803">
    <property type="component" value="Chromosome"/>
</dbReference>
<comment type="caution">
    <text evidence="9">Lacks conserved residue(s) required for the propagation of feature annotation.</text>
</comment>
<dbReference type="OrthoDB" id="9795403at2"/>
<dbReference type="AlphaFoldDB" id="S4XHL4"/>
<dbReference type="RefSeq" id="WP_020732525.1">
    <property type="nucleotide sequence ID" value="NC_021658.1"/>
</dbReference>
<sequence>MALLWRRQSVLPGFGLAMGITVTYLSLLVLVPLSMIFLKTAALGPGEIWDVVTSPRAIASLKISFSASLLAAGINAVFGVLVAWVLVRYSFPGKSIVDALVDLPFALPTAVGGIALTAIYAQQGWVGQFLYPLGIQSAFSRLGVVIALTFVGLPFVVRTVQPVMEELEVDQEEAAASLGAGRFEIFRRILLPALWPSILTGFAMSFARAFGEYGSVVFISGNMPLKTEIMPLVIMTKLEQYDYAGATALALLMLICSFVLLFVINRLQRWSGSRVSSRSPVEAPRAAPGGSAGAGAPGVAS</sequence>
<keyword evidence="3 9" id="KW-0813">Transport</keyword>
<evidence type="ECO:0000256" key="4">
    <source>
        <dbReference type="ARBA" id="ARBA00022692"/>
    </source>
</evidence>
<dbReference type="InterPro" id="IPR011865">
    <property type="entry name" value="CysT_permease"/>
</dbReference>
<organism evidence="12 13">
    <name type="scientific">Sorangium cellulosum So0157-2</name>
    <dbReference type="NCBI Taxonomy" id="1254432"/>
    <lineage>
        <taxon>Bacteria</taxon>
        <taxon>Pseudomonadati</taxon>
        <taxon>Myxococcota</taxon>
        <taxon>Polyangia</taxon>
        <taxon>Polyangiales</taxon>
        <taxon>Polyangiaceae</taxon>
        <taxon>Sorangium</taxon>
    </lineage>
</organism>
<feature type="transmembrane region" description="Helical" evidence="9">
    <location>
        <begin position="243"/>
        <end position="264"/>
    </location>
</feature>
<dbReference type="NCBIfam" id="TIGR00969">
    <property type="entry name" value="3a0106s02"/>
    <property type="match status" value="1"/>
</dbReference>
<evidence type="ECO:0000313" key="13">
    <source>
        <dbReference type="Proteomes" id="UP000014803"/>
    </source>
</evidence>
<dbReference type="InterPro" id="IPR035906">
    <property type="entry name" value="MetI-like_sf"/>
</dbReference>
<comment type="function">
    <text evidence="8">Part of the ABC transporter complex CysAWTP (TC 3.A.1.6.1) involved in sulfate/thiosulfate import. Probably responsible for the translocation of the substrate across the membrane.</text>
</comment>
<dbReference type="PATRIC" id="fig|1254432.3.peg.568"/>
<evidence type="ECO:0000256" key="2">
    <source>
        <dbReference type="ARBA" id="ARBA00011779"/>
    </source>
</evidence>
<dbReference type="CDD" id="cd06261">
    <property type="entry name" value="TM_PBP2"/>
    <property type="match status" value="1"/>
</dbReference>
<accession>S4XHL4</accession>
<evidence type="ECO:0000313" key="12">
    <source>
        <dbReference type="EMBL" id="AGP32064.1"/>
    </source>
</evidence>
<feature type="transmembrane region" description="Helical" evidence="9">
    <location>
        <begin position="189"/>
        <end position="210"/>
    </location>
</feature>
<evidence type="ECO:0000256" key="10">
    <source>
        <dbReference type="SAM" id="MobiDB-lite"/>
    </source>
</evidence>
<evidence type="ECO:0000256" key="5">
    <source>
        <dbReference type="ARBA" id="ARBA00022989"/>
    </source>
</evidence>
<keyword evidence="7 9" id="KW-0472">Membrane</keyword>
<dbReference type="eggNOG" id="COG0555">
    <property type="taxonomic scope" value="Bacteria"/>
</dbReference>
<keyword evidence="5 9" id="KW-1133">Transmembrane helix</keyword>
<protein>
    <recommendedName>
        <fullName evidence="9">Sulfate transport system permease protein CysT</fullName>
    </recommendedName>
</protein>
<feature type="region of interest" description="Disordered" evidence="10">
    <location>
        <begin position="278"/>
        <end position="301"/>
    </location>
</feature>
<evidence type="ECO:0000256" key="1">
    <source>
        <dbReference type="ARBA" id="ARBA00004651"/>
    </source>
</evidence>
<feature type="transmembrane region" description="Helical" evidence="9">
    <location>
        <begin position="58"/>
        <end position="87"/>
    </location>
</feature>
<gene>
    <name evidence="12" type="ORF">SCE1572_02580</name>
</gene>
<comment type="subcellular location">
    <subcellularLocation>
        <location evidence="1">Cell membrane</location>
        <topology evidence="1">Multi-pass membrane protein</topology>
    </subcellularLocation>
</comment>
<comment type="subunit">
    <text evidence="2">The complex is composed of two ATP-binding proteins (CysA), two transmembrane proteins (CysT and CysW) and a solute-binding protein (CysP).</text>
</comment>
<evidence type="ECO:0000259" key="11">
    <source>
        <dbReference type="PROSITE" id="PS50928"/>
    </source>
</evidence>
<evidence type="ECO:0000256" key="8">
    <source>
        <dbReference type="ARBA" id="ARBA00025323"/>
    </source>
</evidence>
<feature type="compositionally biased region" description="Gly residues" evidence="10">
    <location>
        <begin position="290"/>
        <end position="301"/>
    </location>
</feature>
<dbReference type="KEGG" id="scu:SCE1572_02580"/>